<organism evidence="3 4">
    <name type="scientific">Dendrothele bispora (strain CBS 962.96)</name>
    <dbReference type="NCBI Taxonomy" id="1314807"/>
    <lineage>
        <taxon>Eukaryota</taxon>
        <taxon>Fungi</taxon>
        <taxon>Dikarya</taxon>
        <taxon>Basidiomycota</taxon>
        <taxon>Agaricomycotina</taxon>
        <taxon>Agaricomycetes</taxon>
        <taxon>Agaricomycetidae</taxon>
        <taxon>Agaricales</taxon>
        <taxon>Agaricales incertae sedis</taxon>
        <taxon>Dendrothele</taxon>
    </lineage>
</organism>
<dbReference type="AlphaFoldDB" id="A0A4S8L1A1"/>
<protein>
    <recommendedName>
        <fullName evidence="2">NACHT domain-containing protein</fullName>
    </recommendedName>
</protein>
<proteinExistence type="predicted"/>
<dbReference type="InterPro" id="IPR007111">
    <property type="entry name" value="NACHT_NTPase"/>
</dbReference>
<evidence type="ECO:0000313" key="4">
    <source>
        <dbReference type="Proteomes" id="UP000297245"/>
    </source>
</evidence>
<dbReference type="PANTHER" id="PTHR10039:SF16">
    <property type="entry name" value="GPI INOSITOL-DEACYLASE"/>
    <property type="match status" value="1"/>
</dbReference>
<feature type="domain" description="NACHT" evidence="2">
    <location>
        <begin position="23"/>
        <end position="171"/>
    </location>
</feature>
<dbReference type="Pfam" id="PF24883">
    <property type="entry name" value="NPHP3_N"/>
    <property type="match status" value="1"/>
</dbReference>
<evidence type="ECO:0000313" key="3">
    <source>
        <dbReference type="EMBL" id="THU82192.1"/>
    </source>
</evidence>
<dbReference type="PANTHER" id="PTHR10039">
    <property type="entry name" value="AMELOGENIN"/>
    <property type="match status" value="1"/>
</dbReference>
<keyword evidence="4" id="KW-1185">Reference proteome</keyword>
<evidence type="ECO:0000259" key="2">
    <source>
        <dbReference type="PROSITE" id="PS50837"/>
    </source>
</evidence>
<gene>
    <name evidence="3" type="ORF">K435DRAFT_592642</name>
</gene>
<name>A0A4S8L1A1_DENBC</name>
<dbReference type="Proteomes" id="UP000297245">
    <property type="component" value="Unassembled WGS sequence"/>
</dbReference>
<evidence type="ECO:0000256" key="1">
    <source>
        <dbReference type="ARBA" id="ARBA00022737"/>
    </source>
</evidence>
<feature type="non-terminal residue" evidence="3">
    <location>
        <position position="171"/>
    </location>
</feature>
<feature type="non-terminal residue" evidence="3">
    <location>
        <position position="1"/>
    </location>
</feature>
<dbReference type="InterPro" id="IPR027417">
    <property type="entry name" value="P-loop_NTPase"/>
</dbReference>
<sequence length="171" mass="19063">CMKGTRQELLQDLCEWGLNSKNTLAWIYGIAGTGKSAVAVTLAERFRSMQHQITLALTFHCVKGQETSNLSLLVPTICFQLANVCPGYKKALINLFNKDQSLIGSGIPLREQFKLLLNASLFQGLRKKKIAIIIDGLDEWGTESDQKALVRRMASLTCQVQQLRIIITSRP</sequence>
<keyword evidence="1" id="KW-0677">Repeat</keyword>
<reference evidence="3 4" key="1">
    <citation type="journal article" date="2019" name="Nat. Ecol. Evol.">
        <title>Megaphylogeny resolves global patterns of mushroom evolution.</title>
        <authorList>
            <person name="Varga T."/>
            <person name="Krizsan K."/>
            <person name="Foldi C."/>
            <person name="Dima B."/>
            <person name="Sanchez-Garcia M."/>
            <person name="Sanchez-Ramirez S."/>
            <person name="Szollosi G.J."/>
            <person name="Szarkandi J.G."/>
            <person name="Papp V."/>
            <person name="Albert L."/>
            <person name="Andreopoulos W."/>
            <person name="Angelini C."/>
            <person name="Antonin V."/>
            <person name="Barry K.W."/>
            <person name="Bougher N.L."/>
            <person name="Buchanan P."/>
            <person name="Buyck B."/>
            <person name="Bense V."/>
            <person name="Catcheside P."/>
            <person name="Chovatia M."/>
            <person name="Cooper J."/>
            <person name="Damon W."/>
            <person name="Desjardin D."/>
            <person name="Finy P."/>
            <person name="Geml J."/>
            <person name="Haridas S."/>
            <person name="Hughes K."/>
            <person name="Justo A."/>
            <person name="Karasinski D."/>
            <person name="Kautmanova I."/>
            <person name="Kiss B."/>
            <person name="Kocsube S."/>
            <person name="Kotiranta H."/>
            <person name="LaButti K.M."/>
            <person name="Lechner B.E."/>
            <person name="Liimatainen K."/>
            <person name="Lipzen A."/>
            <person name="Lukacs Z."/>
            <person name="Mihaltcheva S."/>
            <person name="Morgado L.N."/>
            <person name="Niskanen T."/>
            <person name="Noordeloos M.E."/>
            <person name="Ohm R.A."/>
            <person name="Ortiz-Santana B."/>
            <person name="Ovrebo C."/>
            <person name="Racz N."/>
            <person name="Riley R."/>
            <person name="Savchenko A."/>
            <person name="Shiryaev A."/>
            <person name="Soop K."/>
            <person name="Spirin V."/>
            <person name="Szebenyi C."/>
            <person name="Tomsovsky M."/>
            <person name="Tulloss R.E."/>
            <person name="Uehling J."/>
            <person name="Grigoriev I.V."/>
            <person name="Vagvolgyi C."/>
            <person name="Papp T."/>
            <person name="Martin F.M."/>
            <person name="Miettinen O."/>
            <person name="Hibbett D.S."/>
            <person name="Nagy L.G."/>
        </authorList>
    </citation>
    <scope>NUCLEOTIDE SEQUENCE [LARGE SCALE GENOMIC DNA]</scope>
    <source>
        <strain evidence="3 4">CBS 962.96</strain>
    </source>
</reference>
<dbReference type="SUPFAM" id="SSF52540">
    <property type="entry name" value="P-loop containing nucleoside triphosphate hydrolases"/>
    <property type="match status" value="1"/>
</dbReference>
<dbReference type="InterPro" id="IPR056884">
    <property type="entry name" value="NPHP3-like_N"/>
</dbReference>
<dbReference type="OrthoDB" id="163438at2759"/>
<dbReference type="PROSITE" id="PS50837">
    <property type="entry name" value="NACHT"/>
    <property type="match status" value="1"/>
</dbReference>
<accession>A0A4S8L1A1</accession>
<dbReference type="Gene3D" id="3.40.50.300">
    <property type="entry name" value="P-loop containing nucleotide triphosphate hydrolases"/>
    <property type="match status" value="1"/>
</dbReference>
<dbReference type="EMBL" id="ML179751">
    <property type="protein sequence ID" value="THU82192.1"/>
    <property type="molecule type" value="Genomic_DNA"/>
</dbReference>